<proteinExistence type="predicted"/>
<name>A0A075H8P6_9ARCH</name>
<gene>
    <name evidence="1" type="primary">ggt</name>
</gene>
<dbReference type="InterPro" id="IPR000101">
    <property type="entry name" value="GGT_peptidase"/>
</dbReference>
<dbReference type="Pfam" id="PF01019">
    <property type="entry name" value="G_glu_transpept"/>
    <property type="match status" value="1"/>
</dbReference>
<dbReference type="Gene3D" id="1.10.246.130">
    <property type="match status" value="1"/>
</dbReference>
<dbReference type="Gene3D" id="3.60.20.40">
    <property type="match status" value="1"/>
</dbReference>
<dbReference type="AlphaFoldDB" id="A0A075H8P6"/>
<dbReference type="EC" id="2.3.2.2" evidence="1"/>
<dbReference type="InterPro" id="IPR029055">
    <property type="entry name" value="Ntn_hydrolases_N"/>
</dbReference>
<keyword evidence="1" id="KW-0012">Acyltransferase</keyword>
<dbReference type="InterPro" id="IPR043138">
    <property type="entry name" value="GGT_lsub"/>
</dbReference>
<sequence>MMSGGNAFDATIATSAALTVLRPHMCSLGGDAFCLLHQAKDGKIQALNASGPAPRAASREFFLSRGHKFIPDTGLFPSTVPGLVASWAEIHRSLGTKSLADLLAPAIDLALHGFPLYPGLVNHINDALKRNRLNPSATRIFAPSGRSAIPGEILVQPDLAKTLQKIAKEGCETFYRGSIAESIAKFFAENEGLLDSQDLRDYRTPWRDPIRSTYQGFEIFEQPPVSQGIILLEELNIIEGFDLTSMGHNSAEAIHLMVEAKKLAFSDRLAYLADPDFSSTPVETLSSKEHATKQRKRISLDRASNEKVAPGSINTKGGDTTYFTICDREGNASSFIQSVFYAFGSGTVVDGTGILMNNRLVASNLEGNRANSLEPGKKPMHTLNTFIILNDGRFHISGGTPGLDDQVQINLQLICNMIDFKMDVQTAIEAPRWSSRPGTNPTEESNPYQLLLENRIDGVILESLQKKGHKVSAVDPWSFGGAQIINRKENGVLIGGADPRREGYVIGC</sequence>
<evidence type="ECO:0000313" key="1">
    <source>
        <dbReference type="EMBL" id="AIF12394.1"/>
    </source>
</evidence>
<dbReference type="GO" id="GO:0103068">
    <property type="term" value="F:leukotriene C4 gamma-glutamyl transferase activity"/>
    <property type="evidence" value="ECO:0007669"/>
    <property type="project" value="UniProtKB-EC"/>
</dbReference>
<protein>
    <submittedName>
        <fullName evidence="1">Gamma-glutamyltranspeptidase (Ggt)</fullName>
        <ecNumber evidence="1">2.3.2.2</ecNumber>
    </submittedName>
</protein>
<dbReference type="GO" id="GO:0006751">
    <property type="term" value="P:glutathione catabolic process"/>
    <property type="evidence" value="ECO:0007669"/>
    <property type="project" value="InterPro"/>
</dbReference>
<dbReference type="InterPro" id="IPR052896">
    <property type="entry name" value="GGT-like_enzyme"/>
</dbReference>
<organism evidence="1">
    <name type="scientific">uncultured marine thaumarchaeote KM3_55_F05</name>
    <dbReference type="NCBI Taxonomy" id="1456198"/>
    <lineage>
        <taxon>Archaea</taxon>
        <taxon>Nitrososphaerota</taxon>
        <taxon>environmental samples</taxon>
    </lineage>
</organism>
<dbReference type="PANTHER" id="PTHR43881">
    <property type="entry name" value="GAMMA-GLUTAMYLTRANSPEPTIDASE (AFU_ORTHOLOGUE AFUA_4G13580)"/>
    <property type="match status" value="1"/>
</dbReference>
<keyword evidence="1" id="KW-0808">Transferase</keyword>
<dbReference type="SUPFAM" id="SSF56235">
    <property type="entry name" value="N-terminal nucleophile aminohydrolases (Ntn hydrolases)"/>
    <property type="match status" value="1"/>
</dbReference>
<reference evidence="1" key="1">
    <citation type="journal article" date="2014" name="Genome Biol. Evol.">
        <title>Pangenome evidence for extensive interdomain horizontal transfer affecting lineage core and shell genes in uncultured planktonic thaumarchaeota and euryarchaeota.</title>
        <authorList>
            <person name="Deschamps P."/>
            <person name="Zivanovic Y."/>
            <person name="Moreira D."/>
            <person name="Rodriguez-Valera F."/>
            <person name="Lopez-Garcia P."/>
        </authorList>
    </citation>
    <scope>NUCLEOTIDE SEQUENCE</scope>
</reference>
<dbReference type="GO" id="GO:0036374">
    <property type="term" value="F:glutathione hydrolase activity"/>
    <property type="evidence" value="ECO:0007669"/>
    <property type="project" value="InterPro"/>
</dbReference>
<dbReference type="EMBL" id="KF900944">
    <property type="protein sequence ID" value="AIF12394.1"/>
    <property type="molecule type" value="Genomic_DNA"/>
</dbReference>
<dbReference type="PANTHER" id="PTHR43881:SF1">
    <property type="entry name" value="GAMMA-GLUTAMYLTRANSPEPTIDASE (AFU_ORTHOLOGUE AFUA_4G13580)"/>
    <property type="match status" value="1"/>
</dbReference>
<dbReference type="PRINTS" id="PR01210">
    <property type="entry name" value="GGTRANSPTASE"/>
</dbReference>
<dbReference type="NCBIfam" id="TIGR00066">
    <property type="entry name" value="g_glut_trans"/>
    <property type="match status" value="1"/>
</dbReference>
<dbReference type="InterPro" id="IPR043137">
    <property type="entry name" value="GGT_ssub_C"/>
</dbReference>
<accession>A0A075H8P6</accession>